<keyword evidence="3" id="KW-1185">Reference proteome</keyword>
<dbReference type="AlphaFoldDB" id="A0A3P7KZR9"/>
<gene>
    <name evidence="2" type="ORF">SVUK_LOCUS7670</name>
</gene>
<sequence>MWSPAGPSWLAEHQPPQITAAVSSTHLTQASNDYSPPTKWPRATTPVNARTTDSFLLGTSADSGVYMNLTFNSPPIVNKVSDSILYCANIVLQLLRF</sequence>
<evidence type="ECO:0000313" key="2">
    <source>
        <dbReference type="EMBL" id="VDM72672.1"/>
    </source>
</evidence>
<feature type="compositionally biased region" description="Polar residues" evidence="1">
    <location>
        <begin position="25"/>
        <end position="35"/>
    </location>
</feature>
<feature type="region of interest" description="Disordered" evidence="1">
    <location>
        <begin position="25"/>
        <end position="46"/>
    </location>
</feature>
<proteinExistence type="predicted"/>
<evidence type="ECO:0000313" key="3">
    <source>
        <dbReference type="Proteomes" id="UP000270094"/>
    </source>
</evidence>
<protein>
    <submittedName>
        <fullName evidence="2">Uncharacterized protein</fullName>
    </submittedName>
</protein>
<organism evidence="2 3">
    <name type="scientific">Strongylus vulgaris</name>
    <name type="common">Blood worm</name>
    <dbReference type="NCBI Taxonomy" id="40348"/>
    <lineage>
        <taxon>Eukaryota</taxon>
        <taxon>Metazoa</taxon>
        <taxon>Ecdysozoa</taxon>
        <taxon>Nematoda</taxon>
        <taxon>Chromadorea</taxon>
        <taxon>Rhabditida</taxon>
        <taxon>Rhabditina</taxon>
        <taxon>Rhabditomorpha</taxon>
        <taxon>Strongyloidea</taxon>
        <taxon>Strongylidae</taxon>
        <taxon>Strongylus</taxon>
    </lineage>
</organism>
<accession>A0A3P7KZR9</accession>
<evidence type="ECO:0000256" key="1">
    <source>
        <dbReference type="SAM" id="MobiDB-lite"/>
    </source>
</evidence>
<reference evidence="2 3" key="1">
    <citation type="submission" date="2018-11" db="EMBL/GenBank/DDBJ databases">
        <authorList>
            <consortium name="Pathogen Informatics"/>
        </authorList>
    </citation>
    <scope>NUCLEOTIDE SEQUENCE [LARGE SCALE GENOMIC DNA]</scope>
</reference>
<dbReference type="OrthoDB" id="5864338at2759"/>
<dbReference type="Proteomes" id="UP000270094">
    <property type="component" value="Unassembled WGS sequence"/>
</dbReference>
<dbReference type="EMBL" id="UYYB01026601">
    <property type="protein sequence ID" value="VDM72672.1"/>
    <property type="molecule type" value="Genomic_DNA"/>
</dbReference>
<name>A0A3P7KZR9_STRVU</name>